<organism evidence="2 3">
    <name type="scientific">Devosia honganensis</name>
    <dbReference type="NCBI Taxonomy" id="1610527"/>
    <lineage>
        <taxon>Bacteria</taxon>
        <taxon>Pseudomonadati</taxon>
        <taxon>Pseudomonadota</taxon>
        <taxon>Alphaproteobacteria</taxon>
        <taxon>Hyphomicrobiales</taxon>
        <taxon>Devosiaceae</taxon>
        <taxon>Devosia</taxon>
    </lineage>
</organism>
<protein>
    <submittedName>
        <fullName evidence="2">Phosphoadenosine phosphosulfate reductase family protein</fullName>
    </submittedName>
</protein>
<dbReference type="EMBL" id="JBHRYD010000011">
    <property type="protein sequence ID" value="MFC3705661.1"/>
    <property type="molecule type" value="Genomic_DNA"/>
</dbReference>
<sequence>MAEIEDKVAESADIVRRVIDQFNPTHIVSMVSGGKDSAASDQVARELGLKVDLVIHGNTRCGIPQTSEFVRDTYGAISELVEADAGTAYEDYVLRKGFFGKGIGAHAFAYRILKAQPFRKAISKAIRQGKRGVRILLLNGARQDESENRRKNLPLWRQDPGAPNNIWTSLIHGWSQDERDEYLKSRGTPINPVAEQLCRSGECMCGTMQTKAERAEASALYPEWGNWLNSLEAEARRRHGFGWGEAFPKERGQATGDLFQPMCKDCLARGEAAWPANPSHTRSPLPPAFCRPANNCAKRHSTWPCSSSPSPFFSPPPAGCADRSRYVPSNGNPQGTHSGRCAGCS</sequence>
<reference evidence="3" key="1">
    <citation type="journal article" date="2019" name="Int. J. Syst. Evol. Microbiol.">
        <title>The Global Catalogue of Microorganisms (GCM) 10K type strain sequencing project: providing services to taxonomists for standard genome sequencing and annotation.</title>
        <authorList>
            <consortium name="The Broad Institute Genomics Platform"/>
            <consortium name="The Broad Institute Genome Sequencing Center for Infectious Disease"/>
            <person name="Wu L."/>
            <person name="Ma J."/>
        </authorList>
    </citation>
    <scope>NUCLEOTIDE SEQUENCE [LARGE SCALE GENOMIC DNA]</scope>
    <source>
        <strain evidence="3">KCTC 42281</strain>
    </source>
</reference>
<dbReference type="Pfam" id="PF01507">
    <property type="entry name" value="PAPS_reduct"/>
    <property type="match status" value="1"/>
</dbReference>
<feature type="domain" description="Phosphoadenosine phosphosulphate reductase" evidence="1">
    <location>
        <begin position="27"/>
        <end position="200"/>
    </location>
</feature>
<evidence type="ECO:0000313" key="2">
    <source>
        <dbReference type="EMBL" id="MFC3705661.1"/>
    </source>
</evidence>
<dbReference type="Gene3D" id="3.40.50.620">
    <property type="entry name" value="HUPs"/>
    <property type="match status" value="1"/>
</dbReference>
<keyword evidence="3" id="KW-1185">Reference proteome</keyword>
<gene>
    <name evidence="2" type="ORF">ACFOOL_12935</name>
</gene>
<dbReference type="InterPro" id="IPR002500">
    <property type="entry name" value="PAPS_reduct_dom"/>
</dbReference>
<dbReference type="PANTHER" id="PTHR43196">
    <property type="entry name" value="SULFATE ADENYLYLTRANSFERASE SUBUNIT 2"/>
    <property type="match status" value="1"/>
</dbReference>
<proteinExistence type="predicted"/>
<dbReference type="InterPro" id="IPR050128">
    <property type="entry name" value="Sulfate_adenylyltrnsfr_sub2"/>
</dbReference>
<dbReference type="SUPFAM" id="SSF52402">
    <property type="entry name" value="Adenine nucleotide alpha hydrolases-like"/>
    <property type="match status" value="1"/>
</dbReference>
<evidence type="ECO:0000259" key="1">
    <source>
        <dbReference type="Pfam" id="PF01507"/>
    </source>
</evidence>
<accession>A0ABV7X496</accession>
<comment type="caution">
    <text evidence="2">The sequence shown here is derived from an EMBL/GenBank/DDBJ whole genome shotgun (WGS) entry which is preliminary data.</text>
</comment>
<dbReference type="PANTHER" id="PTHR43196:SF2">
    <property type="entry name" value="PHOSPHOADENOSINE PHOSPHOSULFATE REDUCTASE"/>
    <property type="match status" value="1"/>
</dbReference>
<dbReference type="RefSeq" id="WP_380097556.1">
    <property type="nucleotide sequence ID" value="NZ_JBHRYD010000011.1"/>
</dbReference>
<dbReference type="InterPro" id="IPR014729">
    <property type="entry name" value="Rossmann-like_a/b/a_fold"/>
</dbReference>
<name>A0ABV7X496_9HYPH</name>
<evidence type="ECO:0000313" key="3">
    <source>
        <dbReference type="Proteomes" id="UP001595613"/>
    </source>
</evidence>
<dbReference type="Proteomes" id="UP001595613">
    <property type="component" value="Unassembled WGS sequence"/>
</dbReference>